<accession>A0A4C1UJQ8</accession>
<name>A0A4C1UJQ8_EUMVA</name>
<dbReference type="EMBL" id="BGZK01000181">
    <property type="protein sequence ID" value="GBP26559.1"/>
    <property type="molecule type" value="Genomic_DNA"/>
</dbReference>
<proteinExistence type="predicted"/>
<evidence type="ECO:0000313" key="2">
    <source>
        <dbReference type="Proteomes" id="UP000299102"/>
    </source>
</evidence>
<protein>
    <submittedName>
        <fullName evidence="1">Uncharacterized protein</fullName>
    </submittedName>
</protein>
<dbReference type="Proteomes" id="UP000299102">
    <property type="component" value="Unassembled WGS sequence"/>
</dbReference>
<dbReference type="AlphaFoldDB" id="A0A4C1UJQ8"/>
<gene>
    <name evidence="1" type="ORF">EVAR_86062_1</name>
</gene>
<comment type="caution">
    <text evidence="1">The sequence shown here is derived from an EMBL/GenBank/DDBJ whole genome shotgun (WGS) entry which is preliminary data.</text>
</comment>
<reference evidence="1 2" key="1">
    <citation type="journal article" date="2019" name="Commun. Biol.">
        <title>The bagworm genome reveals a unique fibroin gene that provides high tensile strength.</title>
        <authorList>
            <person name="Kono N."/>
            <person name="Nakamura H."/>
            <person name="Ohtoshi R."/>
            <person name="Tomita M."/>
            <person name="Numata K."/>
            <person name="Arakawa K."/>
        </authorList>
    </citation>
    <scope>NUCLEOTIDE SEQUENCE [LARGE SCALE GENOMIC DNA]</scope>
</reference>
<organism evidence="1 2">
    <name type="scientific">Eumeta variegata</name>
    <name type="common">Bagworm moth</name>
    <name type="synonym">Eumeta japonica</name>
    <dbReference type="NCBI Taxonomy" id="151549"/>
    <lineage>
        <taxon>Eukaryota</taxon>
        <taxon>Metazoa</taxon>
        <taxon>Ecdysozoa</taxon>
        <taxon>Arthropoda</taxon>
        <taxon>Hexapoda</taxon>
        <taxon>Insecta</taxon>
        <taxon>Pterygota</taxon>
        <taxon>Neoptera</taxon>
        <taxon>Endopterygota</taxon>
        <taxon>Lepidoptera</taxon>
        <taxon>Glossata</taxon>
        <taxon>Ditrysia</taxon>
        <taxon>Tineoidea</taxon>
        <taxon>Psychidae</taxon>
        <taxon>Oiketicinae</taxon>
        <taxon>Eumeta</taxon>
    </lineage>
</organism>
<evidence type="ECO:0000313" key="1">
    <source>
        <dbReference type="EMBL" id="GBP26559.1"/>
    </source>
</evidence>
<keyword evidence="2" id="KW-1185">Reference proteome</keyword>
<sequence length="155" mass="16811">MSCPAIGIELSRTGLMKPMRRHHYRQYRQGVRGFLLRASAFCDNFCLAQLGSTPQFRPRLRGATPRAGAPARRVYGSSEAIDNFVTQRNVIDGKNSWGGSGKLTFAARGAGRAGAGASWFLSRCFCPLMVFGLPSEALLGGGPDRLIGIEPFDCQ</sequence>